<accession>A0A7Z0CHJ9</accession>
<dbReference type="AlphaFoldDB" id="A0A7Z0CHJ9"/>
<gene>
    <name evidence="1" type="ORF">BKA03_001670</name>
</gene>
<proteinExistence type="predicted"/>
<comment type="caution">
    <text evidence="1">The sequence shown here is derived from an EMBL/GenBank/DDBJ whole genome shotgun (WGS) entry which is preliminary data.</text>
</comment>
<keyword evidence="2" id="KW-1185">Reference proteome</keyword>
<evidence type="ECO:0000313" key="2">
    <source>
        <dbReference type="Proteomes" id="UP000547973"/>
    </source>
</evidence>
<reference evidence="1 2" key="1">
    <citation type="submission" date="2020-07" db="EMBL/GenBank/DDBJ databases">
        <title>Sequencing the genomes of 1000 actinobacteria strains.</title>
        <authorList>
            <person name="Klenk H.-P."/>
        </authorList>
    </citation>
    <scope>NUCLEOTIDE SEQUENCE [LARGE SCALE GENOMIC DNA]</scope>
    <source>
        <strain evidence="1 2">DSM 19970</strain>
    </source>
</reference>
<dbReference type="Proteomes" id="UP000547973">
    <property type="component" value="Unassembled WGS sequence"/>
</dbReference>
<organism evidence="1 2">
    <name type="scientific">Demequina lutea</name>
    <dbReference type="NCBI Taxonomy" id="431489"/>
    <lineage>
        <taxon>Bacteria</taxon>
        <taxon>Bacillati</taxon>
        <taxon>Actinomycetota</taxon>
        <taxon>Actinomycetes</taxon>
        <taxon>Micrococcales</taxon>
        <taxon>Demequinaceae</taxon>
        <taxon>Demequina</taxon>
    </lineage>
</organism>
<evidence type="ECO:0000313" key="1">
    <source>
        <dbReference type="EMBL" id="NYI41551.1"/>
    </source>
</evidence>
<sequence length="53" mass="5467">MAPSSVSANQTKLARDGLIQCTSSGNFGLNPAGSDAVRADARQLRVPDLPVRG</sequence>
<dbReference type="EMBL" id="JACBZO010000001">
    <property type="protein sequence ID" value="NYI41551.1"/>
    <property type="molecule type" value="Genomic_DNA"/>
</dbReference>
<protein>
    <submittedName>
        <fullName evidence="1">Mn-dependent DtxR family transcriptional regulator</fullName>
    </submittedName>
</protein>
<name>A0A7Z0CHJ9_9MICO</name>